<proteinExistence type="inferred from homology"/>
<evidence type="ECO:0000256" key="8">
    <source>
        <dbReference type="ARBA" id="ARBA00023027"/>
    </source>
</evidence>
<protein>
    <recommendedName>
        <fullName evidence="10">Probable nicotinate-nucleotide adenylyltransferase</fullName>
        <ecNumber evidence="10">2.7.7.18</ecNumber>
    </recommendedName>
    <alternativeName>
        <fullName evidence="10">Deamido-NAD(+) diphosphorylase</fullName>
    </alternativeName>
    <alternativeName>
        <fullName evidence="10">Deamido-NAD(+) pyrophosphorylase</fullName>
    </alternativeName>
    <alternativeName>
        <fullName evidence="10">Nicotinate mononucleotide adenylyltransferase</fullName>
        <shortName evidence="10">NaMN adenylyltransferase</shortName>
    </alternativeName>
</protein>
<accession>A0A5C6W2I0</accession>
<dbReference type="InterPro" id="IPR005248">
    <property type="entry name" value="NadD/NMNAT"/>
</dbReference>
<dbReference type="NCBIfam" id="TIGR00125">
    <property type="entry name" value="cyt_tran_rel"/>
    <property type="match status" value="1"/>
</dbReference>
<keyword evidence="8 10" id="KW-0520">NAD</keyword>
<evidence type="ECO:0000256" key="10">
    <source>
        <dbReference type="HAMAP-Rule" id="MF_00244"/>
    </source>
</evidence>
<dbReference type="GO" id="GO:0005524">
    <property type="term" value="F:ATP binding"/>
    <property type="evidence" value="ECO:0007669"/>
    <property type="project" value="UniProtKB-KW"/>
</dbReference>
<evidence type="ECO:0000256" key="3">
    <source>
        <dbReference type="ARBA" id="ARBA00022642"/>
    </source>
</evidence>
<dbReference type="CDD" id="cd02165">
    <property type="entry name" value="NMNAT"/>
    <property type="match status" value="1"/>
</dbReference>
<comment type="function">
    <text evidence="1 10">Catalyzes the reversible adenylation of nicotinate mononucleotide (NaMN) to nicotinic acid adenine dinucleotide (NaAD).</text>
</comment>
<reference evidence="12 13" key="1">
    <citation type="journal article" date="2005" name="Int. J. Syst. Evol. Microbiol.">
        <title>Bacillus litoralis sp. nov., isolated from a tidal flat of the Yellow Sea in Korea.</title>
        <authorList>
            <person name="Yoon J.H."/>
            <person name="Oh T.K."/>
        </authorList>
    </citation>
    <scope>NUCLEOTIDE SEQUENCE [LARGE SCALE GENOMIC DNA]</scope>
    <source>
        <strain evidence="12 13">SW-211</strain>
    </source>
</reference>
<dbReference type="NCBIfam" id="NF000840">
    <property type="entry name" value="PRK00071.1-3"/>
    <property type="match status" value="1"/>
</dbReference>
<keyword evidence="4 10" id="KW-0808">Transferase</keyword>
<name>A0A5C6W2I0_9BACI</name>
<dbReference type="UniPathway" id="UPA00253">
    <property type="reaction ID" value="UER00332"/>
</dbReference>
<dbReference type="FunFam" id="3.40.50.620:FF:000079">
    <property type="entry name" value="Probable nicotinate-nucleotide adenylyltransferase"/>
    <property type="match status" value="1"/>
</dbReference>
<comment type="caution">
    <text evidence="12">The sequence shown here is derived from an EMBL/GenBank/DDBJ whole genome shotgun (WGS) entry which is preliminary data.</text>
</comment>
<dbReference type="InterPro" id="IPR004821">
    <property type="entry name" value="Cyt_trans-like"/>
</dbReference>
<comment type="pathway">
    <text evidence="2 10">Cofactor biosynthesis; NAD(+) biosynthesis; deamido-NAD(+) from nicotinate D-ribonucleotide: step 1/1.</text>
</comment>
<keyword evidence="5 10" id="KW-0548">Nucleotidyltransferase</keyword>
<dbReference type="Proteomes" id="UP000321363">
    <property type="component" value="Unassembled WGS sequence"/>
</dbReference>
<dbReference type="AlphaFoldDB" id="A0A5C6W2I0"/>
<evidence type="ECO:0000256" key="4">
    <source>
        <dbReference type="ARBA" id="ARBA00022679"/>
    </source>
</evidence>
<dbReference type="GO" id="GO:0009435">
    <property type="term" value="P:NAD+ biosynthetic process"/>
    <property type="evidence" value="ECO:0007669"/>
    <property type="project" value="UniProtKB-UniRule"/>
</dbReference>
<sequence length="191" mass="22521">MTKKIGILGGTFDPPHFGHLLIASEILNNMQLSEVWFIPNQIPPHKTEKHFSDSRHRLNMLKLALKDHDQFKINTVELEREGPSYTYDTIHILREQYPEYSFHFIIGADMIEFLPHWHKIDEIIKLVSFIGVKRHGYKTETDYPVKEIKIPMFDVSSTMLRERLNKNESTAYLLPEDVKRYIEGNHLYGTR</sequence>
<evidence type="ECO:0000256" key="9">
    <source>
        <dbReference type="ARBA" id="ARBA00048721"/>
    </source>
</evidence>
<dbReference type="Gene3D" id="3.40.50.620">
    <property type="entry name" value="HUPs"/>
    <property type="match status" value="1"/>
</dbReference>
<keyword evidence="3 10" id="KW-0662">Pyridine nucleotide biosynthesis</keyword>
<evidence type="ECO:0000259" key="11">
    <source>
        <dbReference type="Pfam" id="PF01467"/>
    </source>
</evidence>
<dbReference type="Pfam" id="PF01467">
    <property type="entry name" value="CTP_transf_like"/>
    <property type="match status" value="1"/>
</dbReference>
<evidence type="ECO:0000256" key="2">
    <source>
        <dbReference type="ARBA" id="ARBA00005019"/>
    </source>
</evidence>
<dbReference type="NCBIfam" id="NF000841">
    <property type="entry name" value="PRK00071.1-4"/>
    <property type="match status" value="1"/>
</dbReference>
<keyword evidence="6 10" id="KW-0547">Nucleotide-binding</keyword>
<dbReference type="HAMAP" id="MF_00244">
    <property type="entry name" value="NaMN_adenylyltr"/>
    <property type="match status" value="1"/>
</dbReference>
<comment type="catalytic activity">
    <reaction evidence="9 10">
        <text>nicotinate beta-D-ribonucleotide + ATP + H(+) = deamido-NAD(+) + diphosphate</text>
        <dbReference type="Rhea" id="RHEA:22860"/>
        <dbReference type="ChEBI" id="CHEBI:15378"/>
        <dbReference type="ChEBI" id="CHEBI:30616"/>
        <dbReference type="ChEBI" id="CHEBI:33019"/>
        <dbReference type="ChEBI" id="CHEBI:57502"/>
        <dbReference type="ChEBI" id="CHEBI:58437"/>
        <dbReference type="EC" id="2.7.7.18"/>
    </reaction>
</comment>
<dbReference type="PANTHER" id="PTHR39321">
    <property type="entry name" value="NICOTINATE-NUCLEOTIDE ADENYLYLTRANSFERASE-RELATED"/>
    <property type="match status" value="1"/>
</dbReference>
<organism evidence="12 13">
    <name type="scientific">Metabacillus litoralis</name>
    <dbReference type="NCBI Taxonomy" id="152268"/>
    <lineage>
        <taxon>Bacteria</taxon>
        <taxon>Bacillati</taxon>
        <taxon>Bacillota</taxon>
        <taxon>Bacilli</taxon>
        <taxon>Bacillales</taxon>
        <taxon>Bacillaceae</taxon>
        <taxon>Metabacillus</taxon>
    </lineage>
</organism>
<keyword evidence="7 10" id="KW-0067">ATP-binding</keyword>
<keyword evidence="13" id="KW-1185">Reference proteome</keyword>
<comment type="similarity">
    <text evidence="10">Belongs to the NadD family.</text>
</comment>
<dbReference type="SUPFAM" id="SSF52374">
    <property type="entry name" value="Nucleotidylyl transferase"/>
    <property type="match status" value="1"/>
</dbReference>
<evidence type="ECO:0000313" key="12">
    <source>
        <dbReference type="EMBL" id="TXC90020.1"/>
    </source>
</evidence>
<evidence type="ECO:0000256" key="5">
    <source>
        <dbReference type="ARBA" id="ARBA00022695"/>
    </source>
</evidence>
<dbReference type="PANTHER" id="PTHR39321:SF3">
    <property type="entry name" value="PHOSPHOPANTETHEINE ADENYLYLTRANSFERASE"/>
    <property type="match status" value="1"/>
</dbReference>
<dbReference type="GO" id="GO:0004515">
    <property type="term" value="F:nicotinate-nucleotide adenylyltransferase activity"/>
    <property type="evidence" value="ECO:0007669"/>
    <property type="project" value="UniProtKB-UniRule"/>
</dbReference>
<dbReference type="InterPro" id="IPR014729">
    <property type="entry name" value="Rossmann-like_a/b/a_fold"/>
</dbReference>
<dbReference type="EC" id="2.7.7.18" evidence="10"/>
<dbReference type="OrthoDB" id="5295945at2"/>
<evidence type="ECO:0000256" key="1">
    <source>
        <dbReference type="ARBA" id="ARBA00002324"/>
    </source>
</evidence>
<evidence type="ECO:0000256" key="6">
    <source>
        <dbReference type="ARBA" id="ARBA00022741"/>
    </source>
</evidence>
<dbReference type="RefSeq" id="WP_146949090.1">
    <property type="nucleotide sequence ID" value="NZ_VOQF01000007.1"/>
</dbReference>
<evidence type="ECO:0000256" key="7">
    <source>
        <dbReference type="ARBA" id="ARBA00022840"/>
    </source>
</evidence>
<evidence type="ECO:0000313" key="13">
    <source>
        <dbReference type="Proteomes" id="UP000321363"/>
    </source>
</evidence>
<feature type="domain" description="Cytidyltransferase-like" evidence="11">
    <location>
        <begin position="7"/>
        <end position="163"/>
    </location>
</feature>
<gene>
    <name evidence="10" type="primary">nadD</name>
    <name evidence="12" type="ORF">FS935_13200</name>
</gene>
<dbReference type="NCBIfam" id="TIGR00482">
    <property type="entry name" value="nicotinate (nicotinamide) nucleotide adenylyltransferase"/>
    <property type="match status" value="1"/>
</dbReference>
<dbReference type="EMBL" id="VOQF01000007">
    <property type="protein sequence ID" value="TXC90020.1"/>
    <property type="molecule type" value="Genomic_DNA"/>
</dbReference>